<comment type="catalytic activity">
    <reaction evidence="4">
        <text>[protein]-peptidylproline (omega=180) = [protein]-peptidylproline (omega=0)</text>
        <dbReference type="Rhea" id="RHEA:16237"/>
        <dbReference type="Rhea" id="RHEA-COMP:10747"/>
        <dbReference type="Rhea" id="RHEA-COMP:10748"/>
        <dbReference type="ChEBI" id="CHEBI:83833"/>
        <dbReference type="ChEBI" id="CHEBI:83834"/>
        <dbReference type="EC" id="5.2.1.8"/>
    </reaction>
</comment>
<evidence type="ECO:0000313" key="8">
    <source>
        <dbReference type="Proteomes" id="UP000729913"/>
    </source>
</evidence>
<evidence type="ECO:0000256" key="2">
    <source>
        <dbReference type="ARBA" id="ARBA00022737"/>
    </source>
</evidence>
<reference evidence="7" key="2">
    <citation type="submission" date="2021-04" db="EMBL/GenBank/DDBJ databases">
        <title>Genome-wide patterns of bracovirus chromosomal integration into multiple host tissues during parasitism.</title>
        <authorList>
            <person name="Chebbi M.A.C."/>
        </authorList>
    </citation>
    <scope>NUCLEOTIDE SEQUENCE</scope>
    <source>
        <tissue evidence="7">Whole body</tissue>
    </source>
</reference>
<dbReference type="GO" id="GO:0005737">
    <property type="term" value="C:cytoplasm"/>
    <property type="evidence" value="ECO:0007669"/>
    <property type="project" value="TreeGrafter"/>
</dbReference>
<evidence type="ECO:0000256" key="1">
    <source>
        <dbReference type="ARBA" id="ARBA00009648"/>
    </source>
</evidence>
<evidence type="ECO:0000256" key="5">
    <source>
        <dbReference type="PROSITE-ProRule" id="PRU00339"/>
    </source>
</evidence>
<feature type="domain" description="PPIase FKBP-type" evidence="6">
    <location>
        <begin position="97"/>
        <end position="186"/>
    </location>
</feature>
<sequence length="432" mass="49605">MAKYVDPVSGVSLSEFDGNEDGRFKFDPNINFVEDELVKFINLEISDPDGKNDDTKVPMSPGFNFDKIKAKMVNLRDDGKIKKLLLQEGVEEIVPSNAHVTIQYSGYLEGQDNPFDSSYQRHSVDRYRLGRGELIAGLEFSLQSMRKNEVSIFLIDPTLAYGEIGCWPNIPGNSEVMFIVHLLNHAETIIATDYESLEPEERKIFSKVEKFIENLLAVGADNYKHGQTKKAIRDYIRVIERLEECNFNNDEEEERRILLRSRSYQNLALCYNKEDMPRKACIACNNVTNKTAKTYFHHGRALIKMGQYAEALEKLNLALEMNPRNEEIMKEIGIADKLQRKSLKIEKDMWSNCLGIEKMKIETKNEEYKKIATEFCNNFVSNTDVMRQPLPDGIDPLLIDAMKKDALLLGIKISSVNKFGKESFYLEKSNYQ</sequence>
<dbReference type="GO" id="GO:0051879">
    <property type="term" value="F:Hsp90 protein binding"/>
    <property type="evidence" value="ECO:0007669"/>
    <property type="project" value="TreeGrafter"/>
</dbReference>
<reference evidence="7" key="1">
    <citation type="submission" date="2020-03" db="EMBL/GenBank/DDBJ databases">
        <authorList>
            <person name="Chebbi M.A."/>
            <person name="Drezen J.M."/>
        </authorList>
    </citation>
    <scope>NUCLEOTIDE SEQUENCE</scope>
    <source>
        <tissue evidence="7">Whole body</tissue>
    </source>
</reference>
<dbReference type="SMART" id="SM00028">
    <property type="entry name" value="TPR"/>
    <property type="match status" value="2"/>
</dbReference>
<dbReference type="PROSITE" id="PS50005">
    <property type="entry name" value="TPR"/>
    <property type="match status" value="1"/>
</dbReference>
<dbReference type="InterPro" id="IPR042282">
    <property type="entry name" value="FKBP6/shu"/>
</dbReference>
<evidence type="ECO:0000313" key="7">
    <source>
        <dbReference type="EMBL" id="KAG8035168.1"/>
    </source>
</evidence>
<comment type="caution">
    <text evidence="7">The sequence shown here is derived from an EMBL/GenBank/DDBJ whole genome shotgun (WGS) entry which is preliminary data.</text>
</comment>
<keyword evidence="4" id="KW-0413">Isomerase</keyword>
<dbReference type="AlphaFoldDB" id="A0A8J5R0M7"/>
<name>A0A8J5R0M7_9HYME</name>
<gene>
    <name evidence="7" type="ORF">G9C98_001658</name>
</gene>
<evidence type="ECO:0000256" key="3">
    <source>
        <dbReference type="ARBA" id="ARBA00022803"/>
    </source>
</evidence>
<dbReference type="Pfam" id="PF00254">
    <property type="entry name" value="FKBP_C"/>
    <property type="match status" value="1"/>
</dbReference>
<evidence type="ECO:0000259" key="6">
    <source>
        <dbReference type="PROSITE" id="PS50059"/>
    </source>
</evidence>
<proteinExistence type="inferred from homology"/>
<dbReference type="PROSITE" id="PS50059">
    <property type="entry name" value="FKBP_PPIASE"/>
    <property type="match status" value="1"/>
</dbReference>
<dbReference type="EC" id="5.2.1.8" evidence="4"/>
<dbReference type="GO" id="GO:0007283">
    <property type="term" value="P:spermatogenesis"/>
    <property type="evidence" value="ECO:0007669"/>
    <property type="project" value="TreeGrafter"/>
</dbReference>
<dbReference type="PANTHER" id="PTHR46674:SF1">
    <property type="entry name" value="INACTIVE PEPTIDYL-PROLYL CIS-TRANS ISOMERASE FKBP6"/>
    <property type="match status" value="1"/>
</dbReference>
<keyword evidence="2" id="KW-0677">Repeat</keyword>
<dbReference type="OrthoDB" id="8116123at2759"/>
<dbReference type="Proteomes" id="UP000729913">
    <property type="component" value="Unassembled WGS sequence"/>
</dbReference>
<dbReference type="GO" id="GO:0034587">
    <property type="term" value="P:piRNA processing"/>
    <property type="evidence" value="ECO:0007669"/>
    <property type="project" value="TreeGrafter"/>
</dbReference>
<organism evidence="7 8">
    <name type="scientific">Cotesia typhae</name>
    <dbReference type="NCBI Taxonomy" id="2053667"/>
    <lineage>
        <taxon>Eukaryota</taxon>
        <taxon>Metazoa</taxon>
        <taxon>Ecdysozoa</taxon>
        <taxon>Arthropoda</taxon>
        <taxon>Hexapoda</taxon>
        <taxon>Insecta</taxon>
        <taxon>Pterygota</taxon>
        <taxon>Neoptera</taxon>
        <taxon>Endopterygota</taxon>
        <taxon>Hymenoptera</taxon>
        <taxon>Apocrita</taxon>
        <taxon>Ichneumonoidea</taxon>
        <taxon>Braconidae</taxon>
        <taxon>Microgastrinae</taxon>
        <taxon>Cotesia</taxon>
    </lineage>
</organism>
<dbReference type="InterPro" id="IPR019734">
    <property type="entry name" value="TPR_rpt"/>
</dbReference>
<dbReference type="PROSITE" id="PS50293">
    <property type="entry name" value="TPR_REGION"/>
    <property type="match status" value="1"/>
</dbReference>
<evidence type="ECO:0000256" key="4">
    <source>
        <dbReference type="PROSITE-ProRule" id="PRU00277"/>
    </source>
</evidence>
<dbReference type="Pfam" id="PF13181">
    <property type="entry name" value="TPR_8"/>
    <property type="match status" value="1"/>
</dbReference>
<dbReference type="PANTHER" id="PTHR46674">
    <property type="entry name" value="INACTIVE PEPTIDYL-PROLYL CIS-TRANS ISOMERASE FKBP6"/>
    <property type="match status" value="1"/>
</dbReference>
<keyword evidence="8" id="KW-1185">Reference proteome</keyword>
<comment type="similarity">
    <text evidence="1">Belongs to the FKBP6 family.</text>
</comment>
<keyword evidence="4" id="KW-0697">Rotamase</keyword>
<dbReference type="EMBL" id="JAAOIC020000064">
    <property type="protein sequence ID" value="KAG8035168.1"/>
    <property type="molecule type" value="Genomic_DNA"/>
</dbReference>
<accession>A0A8J5R0M7</accession>
<dbReference type="GO" id="GO:0003755">
    <property type="term" value="F:peptidyl-prolyl cis-trans isomerase activity"/>
    <property type="evidence" value="ECO:0007669"/>
    <property type="project" value="UniProtKB-KW"/>
</dbReference>
<dbReference type="InterPro" id="IPR001179">
    <property type="entry name" value="PPIase_FKBP_dom"/>
</dbReference>
<feature type="repeat" description="TPR" evidence="5">
    <location>
        <begin position="292"/>
        <end position="325"/>
    </location>
</feature>
<protein>
    <recommendedName>
        <fullName evidence="4">peptidylprolyl isomerase</fullName>
        <ecNumber evidence="4">5.2.1.8</ecNumber>
    </recommendedName>
</protein>
<keyword evidence="3 5" id="KW-0802">TPR repeat</keyword>